<evidence type="ECO:0000256" key="1">
    <source>
        <dbReference type="SAM" id="MobiDB-lite"/>
    </source>
</evidence>
<dbReference type="Proteomes" id="UP001634747">
    <property type="component" value="Unassembled WGS sequence"/>
</dbReference>
<organism evidence="3 4">
    <name type="scientific">Terriglobus aquaticus</name>
    <dbReference type="NCBI Taxonomy" id="940139"/>
    <lineage>
        <taxon>Bacteria</taxon>
        <taxon>Pseudomonadati</taxon>
        <taxon>Acidobacteriota</taxon>
        <taxon>Terriglobia</taxon>
        <taxon>Terriglobales</taxon>
        <taxon>Acidobacteriaceae</taxon>
        <taxon>Terriglobus</taxon>
    </lineage>
</organism>
<sequence length="136" mass="15083">MKHALFTAALILGSLTSASAMAQAPAQDPAPAQQQRQMHHDPHRQAMHLSKKLGLSADQTAKLEPILAQHRDQVEALRQNTALTAEQRHAQMRDLNRNTHQQLAGVLTPDQMQQWKAMRKEHKHREDAGASAPTGV</sequence>
<keyword evidence="2" id="KW-0732">Signal</keyword>
<evidence type="ECO:0008006" key="5">
    <source>
        <dbReference type="Google" id="ProtNLM"/>
    </source>
</evidence>
<dbReference type="RefSeq" id="WP_263412923.1">
    <property type="nucleotide sequence ID" value="NZ_BAABBH010000001.1"/>
</dbReference>
<accession>A0ABW9KIJ4</accession>
<proteinExistence type="predicted"/>
<feature type="region of interest" description="Disordered" evidence="1">
    <location>
        <begin position="22"/>
        <end position="55"/>
    </location>
</feature>
<dbReference type="EMBL" id="JBJYXY010000001">
    <property type="protein sequence ID" value="MFN2975554.1"/>
    <property type="molecule type" value="Genomic_DNA"/>
</dbReference>
<gene>
    <name evidence="3" type="ORF">ACK2TP_07245</name>
</gene>
<protein>
    <recommendedName>
        <fullName evidence="5">LTXXQ motif family protein</fullName>
    </recommendedName>
</protein>
<feature type="chain" id="PRO_5045421009" description="LTXXQ motif family protein" evidence="2">
    <location>
        <begin position="23"/>
        <end position="136"/>
    </location>
</feature>
<evidence type="ECO:0000256" key="2">
    <source>
        <dbReference type="SAM" id="SignalP"/>
    </source>
</evidence>
<name>A0ABW9KIJ4_9BACT</name>
<keyword evidence="4" id="KW-1185">Reference proteome</keyword>
<feature type="signal peptide" evidence="2">
    <location>
        <begin position="1"/>
        <end position="22"/>
    </location>
</feature>
<evidence type="ECO:0000313" key="3">
    <source>
        <dbReference type="EMBL" id="MFN2975554.1"/>
    </source>
</evidence>
<comment type="caution">
    <text evidence="3">The sequence shown here is derived from an EMBL/GenBank/DDBJ whole genome shotgun (WGS) entry which is preliminary data.</text>
</comment>
<reference evidence="3 4" key="1">
    <citation type="submission" date="2024-12" db="EMBL/GenBank/DDBJ databases">
        <authorList>
            <person name="Lee Y."/>
        </authorList>
    </citation>
    <scope>NUCLEOTIDE SEQUENCE [LARGE SCALE GENOMIC DNA]</scope>
    <source>
        <strain evidence="3 4">03SUJ4</strain>
    </source>
</reference>
<feature type="compositionally biased region" description="Low complexity" evidence="1">
    <location>
        <begin position="22"/>
        <end position="36"/>
    </location>
</feature>
<evidence type="ECO:0000313" key="4">
    <source>
        <dbReference type="Proteomes" id="UP001634747"/>
    </source>
</evidence>